<dbReference type="SMART" id="SM00360">
    <property type="entry name" value="RRM"/>
    <property type="match status" value="2"/>
</dbReference>
<accession>A0A2P2I014</accession>
<feature type="region of interest" description="Disordered" evidence="4">
    <location>
        <begin position="785"/>
        <end position="979"/>
    </location>
</feature>
<dbReference type="Gene3D" id="6.10.250.1170">
    <property type="match status" value="1"/>
</dbReference>
<protein>
    <submittedName>
        <fullName evidence="6">Protein no-on-transient A-like</fullName>
    </submittedName>
</protein>
<feature type="compositionally biased region" description="Basic and acidic residues" evidence="4">
    <location>
        <begin position="132"/>
        <end position="147"/>
    </location>
</feature>
<reference evidence="6" key="1">
    <citation type="journal article" date="2018" name="Biosci. Biotechnol. Biochem.">
        <title>Polysaccharide hydrolase of the hadal zone amphipods Hirondellea gigas.</title>
        <authorList>
            <person name="Kobayashi H."/>
            <person name="Nagahama T."/>
            <person name="Arai W."/>
            <person name="Sasagawa Y."/>
            <person name="Umeda M."/>
            <person name="Hayashi T."/>
            <person name="Nikaido I."/>
            <person name="Watanabe H."/>
            <person name="Oguri K."/>
            <person name="Kitazato H."/>
            <person name="Fujioka K."/>
            <person name="Kido Y."/>
            <person name="Takami H."/>
        </authorList>
    </citation>
    <scope>NUCLEOTIDE SEQUENCE</scope>
    <source>
        <tissue evidence="6">Whole body</tissue>
    </source>
</reference>
<feature type="region of interest" description="Disordered" evidence="4">
    <location>
        <begin position="1"/>
        <end position="443"/>
    </location>
</feature>
<dbReference type="InterPro" id="IPR000504">
    <property type="entry name" value="RRM_dom"/>
</dbReference>
<evidence type="ECO:0000313" key="6">
    <source>
        <dbReference type="EMBL" id="LAB67372.1"/>
    </source>
</evidence>
<feature type="compositionally biased region" description="Basic and acidic residues" evidence="4">
    <location>
        <begin position="841"/>
        <end position="857"/>
    </location>
</feature>
<dbReference type="Pfam" id="PF08075">
    <property type="entry name" value="NOPS"/>
    <property type="match status" value="1"/>
</dbReference>
<feature type="compositionally biased region" description="Polar residues" evidence="4">
    <location>
        <begin position="236"/>
        <end position="293"/>
    </location>
</feature>
<organism evidence="6">
    <name type="scientific">Hirondellea gigas</name>
    <dbReference type="NCBI Taxonomy" id="1518452"/>
    <lineage>
        <taxon>Eukaryota</taxon>
        <taxon>Metazoa</taxon>
        <taxon>Ecdysozoa</taxon>
        <taxon>Arthropoda</taxon>
        <taxon>Crustacea</taxon>
        <taxon>Multicrustacea</taxon>
        <taxon>Malacostraca</taxon>
        <taxon>Eumalacostraca</taxon>
        <taxon>Peracarida</taxon>
        <taxon>Amphipoda</taxon>
        <taxon>Amphilochidea</taxon>
        <taxon>Lysianassida</taxon>
        <taxon>Lysianassidira</taxon>
        <taxon>Lysianassoidea</taxon>
        <taxon>Lysianassidae</taxon>
        <taxon>Hirondellea</taxon>
    </lineage>
</organism>
<feature type="compositionally biased region" description="Low complexity" evidence="4">
    <location>
        <begin position="348"/>
        <end position="363"/>
    </location>
</feature>
<evidence type="ECO:0000259" key="5">
    <source>
        <dbReference type="PROSITE" id="PS50102"/>
    </source>
</evidence>
<evidence type="ECO:0000256" key="4">
    <source>
        <dbReference type="SAM" id="MobiDB-lite"/>
    </source>
</evidence>
<dbReference type="GO" id="GO:0003723">
    <property type="term" value="F:RNA binding"/>
    <property type="evidence" value="ECO:0007669"/>
    <property type="project" value="UniProtKB-UniRule"/>
</dbReference>
<evidence type="ECO:0000256" key="1">
    <source>
        <dbReference type="ARBA" id="ARBA00022737"/>
    </source>
</evidence>
<dbReference type="SUPFAM" id="SSF54928">
    <property type="entry name" value="RNA-binding domain, RBD"/>
    <property type="match status" value="1"/>
</dbReference>
<feature type="compositionally biased region" description="Low complexity" evidence="4">
    <location>
        <begin position="294"/>
        <end position="335"/>
    </location>
</feature>
<feature type="compositionally biased region" description="Polar residues" evidence="4">
    <location>
        <begin position="43"/>
        <end position="60"/>
    </location>
</feature>
<feature type="compositionally biased region" description="Gly residues" evidence="4">
    <location>
        <begin position="402"/>
        <end position="415"/>
    </location>
</feature>
<keyword evidence="1" id="KW-0677">Repeat</keyword>
<feature type="domain" description="RRM" evidence="5">
    <location>
        <begin position="477"/>
        <end position="549"/>
    </location>
</feature>
<dbReference type="InterPro" id="IPR012677">
    <property type="entry name" value="Nucleotide-bd_a/b_plait_sf"/>
</dbReference>
<proteinExistence type="evidence at transcript level"/>
<feature type="compositionally biased region" description="Gly residues" evidence="4">
    <location>
        <begin position="433"/>
        <end position="442"/>
    </location>
</feature>
<sequence>MNNGFIGRPPGMNPYQQQAGMNRFQQQNFNPNRGGSVGEVWQQPFQRQPGSGGFPQQNKEGNGAAAPSVLSNGDAAAPSVQSRLGPVRSPITAPGGATATKAEANKPVLLRPGQETKINKPAEGKIPTGTVKKIDTPADNKKVEEKATNPTVAAVSKPPMTSSTTVKSVAAAPPPSMTNALGSPRESLNRPPPGPPPAQNNSSLAPTNHQDVKPNASPEKFAQNQGNSGGNIASRLGSNQGNDDSKGNLNENQGSSRFNQNAGNQSRFNQSNQDRNNPQGNKFGNQGSRFSGPNQQNQGGQQNNSRFGNANNNNQAGSRFSNNPANNSNQNSSSNTRFGNQGADHGDNNQNQNRGRFNNPNQGSSNNDEKNQPKFGMGNQGPRNNQGSRDNYNSSSKVRQGAGSGSSGGVGGNDAGGRPAAGGNRDYRREGPRGGGGGGRGGYNMQERLWDKVQDISGSQYDLEPLDMSERKFNAQSRLFVGSLPRDITLEELKEMFSKHGELGQVYYNKEGAYAFINFDYRTNSEKAMRELNATVVRGRAIKVRFAAITTGVRVKNLASTVTNELLHLAFGVFGSVESSRVSVDDRGKPTGDGMVIFTEKKSAVMAYKKCQEESYFLTHQLRPVIVEPWETRDDDEGYPEANIIKNEMYKKDRRVGPRFAELNSFESDYGKRWKQLFDIYKEKRLTLENDLKAEMEALEVKMQLVVHQQETDKLRKELAQREQEALQLQIGLGAYGEASRPTQLTVGGDEYGPYGGQKRSHDYYDAQGMDPRALGMDPRAHGMDPRAHGMDPRAQGMDPRAQGMDPRGQGLDQRGQGMEYRGGQSMDYRGGQYDQQQARGYDDYYRGSYDRSDDRTSATATATASAATTAYDRQAVDQKPPTVAGGGSGSDAPRSSSDASASAAAPNPYDQQHGGVGYEQRDVAATAESAGYNSGAAGKTEDAAASAGSFSRPPPNAGASAINHSYEGVSQAGGNPYEAAMKRGRYTAVQ</sequence>
<dbReference type="InterPro" id="IPR035979">
    <property type="entry name" value="RBD_domain_sf"/>
</dbReference>
<evidence type="ECO:0000256" key="3">
    <source>
        <dbReference type="PROSITE-ProRule" id="PRU00176"/>
    </source>
</evidence>
<feature type="compositionally biased region" description="Polar residues" evidence="4">
    <location>
        <begin position="381"/>
        <end position="398"/>
    </location>
</feature>
<dbReference type="PROSITE" id="PS50102">
    <property type="entry name" value="RRM"/>
    <property type="match status" value="2"/>
</dbReference>
<feature type="compositionally biased region" description="Polar residues" evidence="4">
    <location>
        <begin position="199"/>
        <end position="209"/>
    </location>
</feature>
<dbReference type="AlphaFoldDB" id="A0A2P2I014"/>
<dbReference type="EMBL" id="IACF01001683">
    <property type="protein sequence ID" value="LAB67372.1"/>
    <property type="molecule type" value="mRNA"/>
</dbReference>
<name>A0A2P2I014_9CRUS</name>
<dbReference type="InterPro" id="IPR012975">
    <property type="entry name" value="NOPS"/>
</dbReference>
<dbReference type="PANTHER" id="PTHR23189">
    <property type="entry name" value="RNA RECOGNITION MOTIF-CONTAINING"/>
    <property type="match status" value="1"/>
</dbReference>
<dbReference type="Gene3D" id="3.30.70.330">
    <property type="match status" value="2"/>
</dbReference>
<feature type="compositionally biased region" description="Low complexity" evidence="4">
    <location>
        <begin position="858"/>
        <end position="871"/>
    </location>
</feature>
<keyword evidence="2 3" id="KW-0694">RNA-binding</keyword>
<feature type="compositionally biased region" description="Low complexity" evidence="4">
    <location>
        <begin position="22"/>
        <end position="33"/>
    </location>
</feature>
<evidence type="ECO:0000256" key="2">
    <source>
        <dbReference type="ARBA" id="ARBA00022884"/>
    </source>
</evidence>
<feature type="domain" description="RRM" evidence="5">
    <location>
        <begin position="551"/>
        <end position="632"/>
    </location>
</feature>
<dbReference type="Pfam" id="PF00076">
    <property type="entry name" value="RRM_1"/>
    <property type="match status" value="2"/>
</dbReference>
<dbReference type="FunFam" id="3.30.70.330:FF:000043">
    <property type="entry name" value="paraspeckle component 1 isoform X1"/>
    <property type="match status" value="1"/>
</dbReference>
<feature type="compositionally biased region" description="Low complexity" evidence="4">
    <location>
        <begin position="891"/>
        <end position="907"/>
    </location>
</feature>